<dbReference type="Proteomes" id="UP000319280">
    <property type="component" value="Unassembled WGS sequence"/>
</dbReference>
<gene>
    <name evidence="6" type="ORF">FH966_06280</name>
</gene>
<accession>A0A549YHJ6</accession>
<dbReference type="InterPro" id="IPR010652">
    <property type="entry name" value="DUF1232"/>
</dbReference>
<evidence type="ECO:0000256" key="4">
    <source>
        <dbReference type="ARBA" id="ARBA00023136"/>
    </source>
</evidence>
<evidence type="ECO:0000313" key="7">
    <source>
        <dbReference type="Proteomes" id="UP000319280"/>
    </source>
</evidence>
<proteinExistence type="predicted"/>
<dbReference type="Pfam" id="PF06803">
    <property type="entry name" value="DUF1232"/>
    <property type="match status" value="1"/>
</dbReference>
<evidence type="ECO:0000313" key="6">
    <source>
        <dbReference type="EMBL" id="TRM11346.1"/>
    </source>
</evidence>
<name>A0A549YHJ6_9BACI</name>
<dbReference type="EMBL" id="VJMZ01000001">
    <property type="protein sequence ID" value="TRM11346.1"/>
    <property type="molecule type" value="Genomic_DNA"/>
</dbReference>
<keyword evidence="7" id="KW-1185">Reference proteome</keyword>
<dbReference type="GO" id="GO:0012505">
    <property type="term" value="C:endomembrane system"/>
    <property type="evidence" value="ECO:0007669"/>
    <property type="project" value="UniProtKB-SubCell"/>
</dbReference>
<organism evidence="6 7">
    <name type="scientific">Lentibacillus cibarius</name>
    <dbReference type="NCBI Taxonomy" id="2583219"/>
    <lineage>
        <taxon>Bacteria</taxon>
        <taxon>Bacillati</taxon>
        <taxon>Bacillota</taxon>
        <taxon>Bacilli</taxon>
        <taxon>Bacillales</taxon>
        <taxon>Bacillaceae</taxon>
        <taxon>Lentibacillus</taxon>
    </lineage>
</organism>
<evidence type="ECO:0000259" key="5">
    <source>
        <dbReference type="Pfam" id="PF06803"/>
    </source>
</evidence>
<evidence type="ECO:0000256" key="3">
    <source>
        <dbReference type="ARBA" id="ARBA00022989"/>
    </source>
</evidence>
<comment type="caution">
    <text evidence="6">The sequence shown here is derived from an EMBL/GenBank/DDBJ whole genome shotgun (WGS) entry which is preliminary data.</text>
</comment>
<evidence type="ECO:0000256" key="1">
    <source>
        <dbReference type="ARBA" id="ARBA00004127"/>
    </source>
</evidence>
<dbReference type="AlphaFoldDB" id="A0A549YHJ6"/>
<reference evidence="6 7" key="1">
    <citation type="submission" date="2019-07" db="EMBL/GenBank/DDBJ databases">
        <title>Genomic analysis of Lentibacillus sp. NKC851-2.</title>
        <authorList>
            <person name="Oh Y.J."/>
        </authorList>
    </citation>
    <scope>NUCLEOTIDE SEQUENCE [LARGE SCALE GENOMIC DNA]</scope>
    <source>
        <strain evidence="6 7">NKC851-2</strain>
    </source>
</reference>
<keyword evidence="4" id="KW-0472">Membrane</keyword>
<keyword evidence="3" id="KW-1133">Transmembrane helix</keyword>
<sequence>MHKLFKRIRFLFTFHKSIPFLKDFFLSGEVKVRTKIIYLLLIIGYGIFPFDLIPDFILVFGIFDDITVAVFLLQRMIHAAPDSLKEKHGFE</sequence>
<comment type="subcellular location">
    <subcellularLocation>
        <location evidence="1">Endomembrane system</location>
        <topology evidence="1">Multi-pass membrane protein</topology>
    </subcellularLocation>
</comment>
<dbReference type="RefSeq" id="WP_142790491.1">
    <property type="nucleotide sequence ID" value="NZ_VJMZ01000001.1"/>
</dbReference>
<evidence type="ECO:0000256" key="2">
    <source>
        <dbReference type="ARBA" id="ARBA00022692"/>
    </source>
</evidence>
<protein>
    <submittedName>
        <fullName evidence="6">DUF1232 domain-containing protein</fullName>
    </submittedName>
</protein>
<keyword evidence="2" id="KW-0812">Transmembrane</keyword>
<feature type="domain" description="DUF1232" evidence="5">
    <location>
        <begin position="36"/>
        <end position="71"/>
    </location>
</feature>